<reference evidence="1 2" key="1">
    <citation type="submission" date="2016-05" db="EMBL/GenBank/DDBJ databases">
        <title>A degradative enzymes factory behind the ericoid mycorrhizal symbiosis.</title>
        <authorList>
            <consortium name="DOE Joint Genome Institute"/>
            <person name="Martino E."/>
            <person name="Morin E."/>
            <person name="Grelet G."/>
            <person name="Kuo A."/>
            <person name="Kohler A."/>
            <person name="Daghino S."/>
            <person name="Barry K."/>
            <person name="Choi C."/>
            <person name="Cichocki N."/>
            <person name="Clum A."/>
            <person name="Copeland A."/>
            <person name="Hainaut M."/>
            <person name="Haridas S."/>
            <person name="Labutti K."/>
            <person name="Lindquist E."/>
            <person name="Lipzen A."/>
            <person name="Khouja H.-R."/>
            <person name="Murat C."/>
            <person name="Ohm R."/>
            <person name="Olson A."/>
            <person name="Spatafora J."/>
            <person name="Veneault-Fourrey C."/>
            <person name="Henrissat B."/>
            <person name="Grigoriev I."/>
            <person name="Martin F."/>
            <person name="Perotto S."/>
        </authorList>
    </citation>
    <scope>NUCLEOTIDE SEQUENCE [LARGE SCALE GENOMIC DNA]</scope>
    <source>
        <strain evidence="1 2">UAMH 7357</strain>
    </source>
</reference>
<accession>A0A2J6PD90</accession>
<dbReference type="EMBL" id="KZ613576">
    <property type="protein sequence ID" value="PMD11997.1"/>
    <property type="molecule type" value="Genomic_DNA"/>
</dbReference>
<evidence type="ECO:0000313" key="1">
    <source>
        <dbReference type="EMBL" id="PMD11997.1"/>
    </source>
</evidence>
<protein>
    <submittedName>
        <fullName evidence="1">Uncharacterized protein</fullName>
    </submittedName>
</protein>
<gene>
    <name evidence="1" type="ORF">NA56DRAFT_713618</name>
</gene>
<name>A0A2J6PD90_9HELO</name>
<organism evidence="1 2">
    <name type="scientific">Hyaloscypha hepaticicola</name>
    <dbReference type="NCBI Taxonomy" id="2082293"/>
    <lineage>
        <taxon>Eukaryota</taxon>
        <taxon>Fungi</taxon>
        <taxon>Dikarya</taxon>
        <taxon>Ascomycota</taxon>
        <taxon>Pezizomycotina</taxon>
        <taxon>Leotiomycetes</taxon>
        <taxon>Helotiales</taxon>
        <taxon>Hyaloscyphaceae</taxon>
        <taxon>Hyaloscypha</taxon>
    </lineage>
</organism>
<dbReference type="AlphaFoldDB" id="A0A2J6PD90"/>
<dbReference type="Proteomes" id="UP000235672">
    <property type="component" value="Unassembled WGS sequence"/>
</dbReference>
<proteinExistence type="predicted"/>
<sequence length="175" mass="19628">MAERRAHANVKCFHECDDGDSEMLFELENAMRCDALNCMCECMYLCSALSAKHGMTLDGTAVVFQTFCLLHVSRASAWQQCDDDAPVHGNKPRASQKTLQEERELKQPLALISLPQTAQNQFRDLMLLSNSMFYFCCKPKLLGIGRPEFVPLVPIVIDHESSAKAQRNWASSVPS</sequence>
<evidence type="ECO:0000313" key="2">
    <source>
        <dbReference type="Proteomes" id="UP000235672"/>
    </source>
</evidence>
<keyword evidence="2" id="KW-1185">Reference proteome</keyword>